<keyword evidence="4" id="KW-0067">ATP-binding</keyword>
<dbReference type="InterPro" id="IPR050742">
    <property type="entry name" value="Helicase_Restrict-Modif_Enz"/>
</dbReference>
<evidence type="ECO:0000259" key="6">
    <source>
        <dbReference type="PROSITE" id="PS51194"/>
    </source>
</evidence>
<evidence type="ECO:0000259" key="5">
    <source>
        <dbReference type="PROSITE" id="PS51192"/>
    </source>
</evidence>
<dbReference type="Pfam" id="PF04851">
    <property type="entry name" value="ResIII"/>
    <property type="match status" value="1"/>
</dbReference>
<dbReference type="PROSITE" id="PS51194">
    <property type="entry name" value="HELICASE_CTER"/>
    <property type="match status" value="1"/>
</dbReference>
<dbReference type="Pfam" id="PF00271">
    <property type="entry name" value="Helicase_C"/>
    <property type="match status" value="1"/>
</dbReference>
<dbReference type="PANTHER" id="PTHR47396:SF1">
    <property type="entry name" value="ATP-DEPENDENT HELICASE IRC3-RELATED"/>
    <property type="match status" value="1"/>
</dbReference>
<name>A0A1V0SLK7_9VIRU</name>
<gene>
    <name evidence="7" type="ORF">Klosneuvirus_10_8</name>
</gene>
<dbReference type="GO" id="GO:0005524">
    <property type="term" value="F:ATP binding"/>
    <property type="evidence" value="ECO:0007669"/>
    <property type="project" value="UniProtKB-KW"/>
</dbReference>
<dbReference type="SMART" id="SM00490">
    <property type="entry name" value="HELICc"/>
    <property type="match status" value="1"/>
</dbReference>
<dbReference type="PROSITE" id="PS51192">
    <property type="entry name" value="HELICASE_ATP_BIND_1"/>
    <property type="match status" value="1"/>
</dbReference>
<feature type="domain" description="Helicase ATP-binding" evidence="5">
    <location>
        <begin position="58"/>
        <end position="224"/>
    </location>
</feature>
<feature type="domain" description="Helicase C-terminal" evidence="6">
    <location>
        <begin position="307"/>
        <end position="461"/>
    </location>
</feature>
<feature type="non-terminal residue" evidence="7">
    <location>
        <position position="1"/>
    </location>
</feature>
<evidence type="ECO:0000256" key="2">
    <source>
        <dbReference type="ARBA" id="ARBA00022801"/>
    </source>
</evidence>
<dbReference type="EMBL" id="KY684117">
    <property type="protein sequence ID" value="ARF12629.1"/>
    <property type="molecule type" value="Genomic_DNA"/>
</dbReference>
<dbReference type="GO" id="GO:0016787">
    <property type="term" value="F:hydrolase activity"/>
    <property type="evidence" value="ECO:0007669"/>
    <property type="project" value="UniProtKB-KW"/>
</dbReference>
<dbReference type="GO" id="GO:0004386">
    <property type="term" value="F:helicase activity"/>
    <property type="evidence" value="ECO:0007669"/>
    <property type="project" value="UniProtKB-KW"/>
</dbReference>
<sequence length="694" mass="81705">YFKKQNINYEVIDFYKFDLTNRPNSQDFDVINLEDKIKGNFKAKAPRLYQQEILNKLKKYYELNQKGKLILPCGSGKTLISYWLISMMNYKKVLFLVPSLYLLSQVGDVFLSQSLEEGKELKHLFVGSDIKLNEKLFDTDTINMFKKNLVHQDDKAVIKKFYNTTPQFIIFSTYQSSMALNEFQFDFIVCDESHKTTVQNENETGFNNYVKNHNEAKKIFLTATEKICNIKDDDIEDEMSMDNETLYGKLIHRMSIRQAINENALCNYEVVVHQDDINSLVDENKRKELKQVYKFNKIIEYYGKAMIIKKFIEKYNPKHIITKHNLIDNAKIFSKILTEVLNDIDVEIFTLDGNASMQTRKNIINKFKRSSLSIICQAKVLSEGVDIPEIDTAVIIDDIDSTIDIIQFIGRCLRLLQGKDKAYVLLPMLVDKNKDIINVKREFNNIRIILRAMAYEDDRIVQYFANYDFSNNTIDEVGAKKDIINFENTIDMNPIINTVKDLNKISPETFEKAKNVIRSLNIKSIKNYKTWCNERTTYFNIPSNPDIIYKTLGWVNWTDWLGHKILELKDIKNLIEKVNIQRMVSKEKSIDTKELYDIFAKDKGIPTSDELDEYYNVEYKWLFSIDKKQYLSWTELSKCCKEFYEKNKGKYGCFGYEYYKQMIIEGLNAPNDPNIYYKEFTNYDNLFNIINDYE</sequence>
<protein>
    <submittedName>
        <fullName evidence="7">Superfamily II helicase</fullName>
    </submittedName>
</protein>
<organism evidence="7">
    <name type="scientific">Klosneuvirus KNV1</name>
    <dbReference type="NCBI Taxonomy" id="1977640"/>
    <lineage>
        <taxon>Viruses</taxon>
        <taxon>Varidnaviria</taxon>
        <taxon>Bamfordvirae</taxon>
        <taxon>Nucleocytoviricota</taxon>
        <taxon>Megaviricetes</taxon>
        <taxon>Imitervirales</taxon>
        <taxon>Mimiviridae</taxon>
        <taxon>Klosneuvirinae</taxon>
        <taxon>Klosneuvirus</taxon>
    </lineage>
</organism>
<evidence type="ECO:0000256" key="1">
    <source>
        <dbReference type="ARBA" id="ARBA00022741"/>
    </source>
</evidence>
<dbReference type="PANTHER" id="PTHR47396">
    <property type="entry name" value="TYPE I RESTRICTION ENZYME ECOKI R PROTEIN"/>
    <property type="match status" value="1"/>
</dbReference>
<dbReference type="Gene3D" id="3.40.50.300">
    <property type="entry name" value="P-loop containing nucleotide triphosphate hydrolases"/>
    <property type="match status" value="2"/>
</dbReference>
<keyword evidence="2" id="KW-0378">Hydrolase</keyword>
<evidence type="ECO:0000313" key="7">
    <source>
        <dbReference type="EMBL" id="ARF12629.1"/>
    </source>
</evidence>
<accession>A0A1V0SLK7</accession>
<dbReference type="SMART" id="SM00487">
    <property type="entry name" value="DEXDc"/>
    <property type="match status" value="1"/>
</dbReference>
<dbReference type="InterPro" id="IPR006935">
    <property type="entry name" value="Helicase/UvrB_N"/>
</dbReference>
<dbReference type="GO" id="GO:0003677">
    <property type="term" value="F:DNA binding"/>
    <property type="evidence" value="ECO:0007669"/>
    <property type="project" value="InterPro"/>
</dbReference>
<proteinExistence type="predicted"/>
<dbReference type="InterPro" id="IPR027417">
    <property type="entry name" value="P-loop_NTPase"/>
</dbReference>
<dbReference type="SUPFAM" id="SSF52540">
    <property type="entry name" value="P-loop containing nucleoside triphosphate hydrolases"/>
    <property type="match status" value="1"/>
</dbReference>
<dbReference type="InterPro" id="IPR014001">
    <property type="entry name" value="Helicase_ATP-bd"/>
</dbReference>
<evidence type="ECO:0000256" key="4">
    <source>
        <dbReference type="ARBA" id="ARBA00022840"/>
    </source>
</evidence>
<evidence type="ECO:0000256" key="3">
    <source>
        <dbReference type="ARBA" id="ARBA00022806"/>
    </source>
</evidence>
<keyword evidence="3 7" id="KW-0347">Helicase</keyword>
<reference evidence="7" key="1">
    <citation type="journal article" date="2017" name="Science">
        <title>Giant viruses with an expanded complement of translation system components.</title>
        <authorList>
            <person name="Schulz F."/>
            <person name="Yutin N."/>
            <person name="Ivanova N.N."/>
            <person name="Ortega D.R."/>
            <person name="Lee T.K."/>
            <person name="Vierheilig J."/>
            <person name="Daims H."/>
            <person name="Horn M."/>
            <person name="Wagner M."/>
            <person name="Jensen G.J."/>
            <person name="Kyrpides N.C."/>
            <person name="Koonin E.V."/>
            <person name="Woyke T."/>
        </authorList>
    </citation>
    <scope>NUCLEOTIDE SEQUENCE</scope>
    <source>
        <strain evidence="7">KNV1</strain>
    </source>
</reference>
<dbReference type="InterPro" id="IPR001650">
    <property type="entry name" value="Helicase_C-like"/>
</dbReference>
<keyword evidence="1" id="KW-0547">Nucleotide-binding</keyword>